<evidence type="ECO:0000256" key="5">
    <source>
        <dbReference type="ARBA" id="ARBA00022777"/>
    </source>
</evidence>
<feature type="domain" description="Protein kinase" evidence="10">
    <location>
        <begin position="1"/>
        <end position="307"/>
    </location>
</feature>
<accession>A0A9P6IHJ2</accession>
<dbReference type="InterPro" id="IPR008271">
    <property type="entry name" value="Ser/Thr_kinase_AS"/>
</dbReference>
<dbReference type="GO" id="GO:0004674">
    <property type="term" value="F:protein serine/threonine kinase activity"/>
    <property type="evidence" value="ECO:0007669"/>
    <property type="project" value="UniProtKB-KW"/>
</dbReference>
<dbReference type="InterPro" id="IPR011009">
    <property type="entry name" value="Kinase-like_dom_sf"/>
</dbReference>
<evidence type="ECO:0000256" key="4">
    <source>
        <dbReference type="ARBA" id="ARBA00022741"/>
    </source>
</evidence>
<dbReference type="InterPro" id="IPR052239">
    <property type="entry name" value="Ser/Thr-specific_kinases"/>
</dbReference>
<evidence type="ECO:0000256" key="9">
    <source>
        <dbReference type="SAM" id="MobiDB-lite"/>
    </source>
</evidence>
<dbReference type="GO" id="GO:0005524">
    <property type="term" value="F:ATP binding"/>
    <property type="evidence" value="ECO:0007669"/>
    <property type="project" value="UniProtKB-KW"/>
</dbReference>
<evidence type="ECO:0000313" key="11">
    <source>
        <dbReference type="EMBL" id="KAF9921243.1"/>
    </source>
</evidence>
<dbReference type="GO" id="GO:0005773">
    <property type="term" value="C:vacuole"/>
    <property type="evidence" value="ECO:0007669"/>
    <property type="project" value="GOC"/>
</dbReference>
<keyword evidence="6" id="KW-0067">ATP-binding</keyword>
<dbReference type="Gene3D" id="1.10.510.10">
    <property type="entry name" value="Transferase(Phosphotransferase) domain 1"/>
    <property type="match status" value="1"/>
</dbReference>
<dbReference type="GO" id="GO:0032889">
    <property type="term" value="P:regulation of vacuole fusion, non-autophagic"/>
    <property type="evidence" value="ECO:0007669"/>
    <property type="project" value="TreeGrafter"/>
</dbReference>
<dbReference type="PROSITE" id="PS00108">
    <property type="entry name" value="PROTEIN_KINASE_ST"/>
    <property type="match status" value="1"/>
</dbReference>
<comment type="caution">
    <text evidence="11">The sequence shown here is derived from an EMBL/GenBank/DDBJ whole genome shotgun (WGS) entry which is preliminary data.</text>
</comment>
<evidence type="ECO:0000256" key="8">
    <source>
        <dbReference type="ARBA" id="ARBA00048679"/>
    </source>
</evidence>
<organism evidence="11 12">
    <name type="scientific">Modicella reniformis</name>
    <dbReference type="NCBI Taxonomy" id="1440133"/>
    <lineage>
        <taxon>Eukaryota</taxon>
        <taxon>Fungi</taxon>
        <taxon>Fungi incertae sedis</taxon>
        <taxon>Mucoromycota</taxon>
        <taxon>Mortierellomycotina</taxon>
        <taxon>Mortierellomycetes</taxon>
        <taxon>Mortierellales</taxon>
        <taxon>Mortierellaceae</taxon>
        <taxon>Modicella</taxon>
    </lineage>
</organism>
<dbReference type="PROSITE" id="PS50011">
    <property type="entry name" value="PROTEIN_KINASE_DOM"/>
    <property type="match status" value="1"/>
</dbReference>
<dbReference type="EC" id="2.7.11.1" evidence="1"/>
<evidence type="ECO:0000256" key="3">
    <source>
        <dbReference type="ARBA" id="ARBA00022679"/>
    </source>
</evidence>
<dbReference type="AlphaFoldDB" id="A0A9P6IHJ2"/>
<gene>
    <name evidence="11" type="ORF">BGZ65_010517</name>
</gene>
<proteinExistence type="predicted"/>
<dbReference type="GO" id="GO:0005794">
    <property type="term" value="C:Golgi apparatus"/>
    <property type="evidence" value="ECO:0007669"/>
    <property type="project" value="TreeGrafter"/>
</dbReference>
<evidence type="ECO:0000256" key="2">
    <source>
        <dbReference type="ARBA" id="ARBA00022527"/>
    </source>
</evidence>
<dbReference type="InterPro" id="IPR000719">
    <property type="entry name" value="Prot_kinase_dom"/>
</dbReference>
<comment type="catalytic activity">
    <reaction evidence="7">
        <text>L-threonyl-[protein] + ATP = O-phospho-L-threonyl-[protein] + ADP + H(+)</text>
        <dbReference type="Rhea" id="RHEA:46608"/>
        <dbReference type="Rhea" id="RHEA-COMP:11060"/>
        <dbReference type="Rhea" id="RHEA-COMP:11605"/>
        <dbReference type="ChEBI" id="CHEBI:15378"/>
        <dbReference type="ChEBI" id="CHEBI:30013"/>
        <dbReference type="ChEBI" id="CHEBI:30616"/>
        <dbReference type="ChEBI" id="CHEBI:61977"/>
        <dbReference type="ChEBI" id="CHEBI:456216"/>
        <dbReference type="EC" id="2.7.11.1"/>
    </reaction>
</comment>
<dbReference type="Proteomes" id="UP000749646">
    <property type="component" value="Unassembled WGS sequence"/>
</dbReference>
<dbReference type="PANTHER" id="PTHR45998:SF2">
    <property type="entry name" value="SERINE_THREONINE-PROTEIN KINASE 16"/>
    <property type="match status" value="1"/>
</dbReference>
<dbReference type="PANTHER" id="PTHR45998">
    <property type="entry name" value="SERINE/THREONINE-PROTEIN KINASE 16"/>
    <property type="match status" value="1"/>
</dbReference>
<evidence type="ECO:0000256" key="6">
    <source>
        <dbReference type="ARBA" id="ARBA00022840"/>
    </source>
</evidence>
<dbReference type="SUPFAM" id="SSF56112">
    <property type="entry name" value="Protein kinase-like (PK-like)"/>
    <property type="match status" value="1"/>
</dbReference>
<protein>
    <recommendedName>
        <fullName evidence="1">non-specific serine/threonine protein kinase</fullName>
        <ecNumber evidence="1">2.7.11.1</ecNumber>
    </recommendedName>
</protein>
<feature type="region of interest" description="Disordered" evidence="9">
    <location>
        <begin position="26"/>
        <end position="144"/>
    </location>
</feature>
<evidence type="ECO:0000259" key="10">
    <source>
        <dbReference type="PROSITE" id="PS50011"/>
    </source>
</evidence>
<keyword evidence="12" id="KW-1185">Reference proteome</keyword>
<keyword evidence="3" id="KW-0808">Transferase</keyword>
<comment type="catalytic activity">
    <reaction evidence="8">
        <text>L-seryl-[protein] + ATP = O-phospho-L-seryl-[protein] + ADP + H(+)</text>
        <dbReference type="Rhea" id="RHEA:17989"/>
        <dbReference type="Rhea" id="RHEA-COMP:9863"/>
        <dbReference type="Rhea" id="RHEA-COMP:11604"/>
        <dbReference type="ChEBI" id="CHEBI:15378"/>
        <dbReference type="ChEBI" id="CHEBI:29999"/>
        <dbReference type="ChEBI" id="CHEBI:30616"/>
        <dbReference type="ChEBI" id="CHEBI:83421"/>
        <dbReference type="ChEBI" id="CHEBI:456216"/>
        <dbReference type="EC" id="2.7.11.1"/>
    </reaction>
</comment>
<dbReference type="GO" id="GO:0006624">
    <property type="term" value="P:vacuolar protein processing"/>
    <property type="evidence" value="ECO:0007669"/>
    <property type="project" value="TreeGrafter"/>
</dbReference>
<feature type="compositionally biased region" description="Low complexity" evidence="9">
    <location>
        <begin position="77"/>
        <end position="136"/>
    </location>
</feature>
<name>A0A9P6IHJ2_9FUNG</name>
<evidence type="ECO:0000256" key="1">
    <source>
        <dbReference type="ARBA" id="ARBA00012513"/>
    </source>
</evidence>
<dbReference type="Pfam" id="PF00069">
    <property type="entry name" value="Pkinase"/>
    <property type="match status" value="1"/>
</dbReference>
<dbReference type="OrthoDB" id="248923at2759"/>
<sequence length="311" mass="34052">MLRFFRGVCYGVRALHSHQLPNVPIRSREEDNSSANGIEAWDSRERGRKSLRRQPSAISFTTPEGGTGLSDMSHLASSHNSSSNNSNNNNGNSNNINNNNNNNNNSSSSSNDPSGSNNNTNTNTNTNNNNSSSNSNGLGPAEDNEDLVVPFAHRDIKPANVMIADDGQTPVVMDFGSMVRARVKIQTRQQALYEQDLAAEQCSMPYRAPELFDVKTGSTLDEKVDIWSLGCTLYAMAYGASPFETNQMNQGGSIALAVLNGNVRFPTVDQQDRYSAEFRALIKAMLVVEPAMRLDIHQVIDQVDQLIARPV</sequence>
<keyword evidence="2" id="KW-0723">Serine/threonine-protein kinase</keyword>
<reference evidence="11" key="1">
    <citation type="journal article" date="2020" name="Fungal Divers.">
        <title>Resolving the Mortierellaceae phylogeny through synthesis of multi-gene phylogenetics and phylogenomics.</title>
        <authorList>
            <person name="Vandepol N."/>
            <person name="Liber J."/>
            <person name="Desiro A."/>
            <person name="Na H."/>
            <person name="Kennedy M."/>
            <person name="Barry K."/>
            <person name="Grigoriev I.V."/>
            <person name="Miller A.N."/>
            <person name="O'Donnell K."/>
            <person name="Stajich J.E."/>
            <person name="Bonito G."/>
        </authorList>
    </citation>
    <scope>NUCLEOTIDE SEQUENCE</scope>
    <source>
        <strain evidence="11">MES-2147</strain>
    </source>
</reference>
<evidence type="ECO:0000256" key="7">
    <source>
        <dbReference type="ARBA" id="ARBA00047899"/>
    </source>
</evidence>
<dbReference type="SMART" id="SM00220">
    <property type="entry name" value="S_TKc"/>
    <property type="match status" value="1"/>
</dbReference>
<keyword evidence="4" id="KW-0547">Nucleotide-binding</keyword>
<evidence type="ECO:0000313" key="12">
    <source>
        <dbReference type="Proteomes" id="UP000749646"/>
    </source>
</evidence>
<dbReference type="EMBL" id="JAAAHW010011068">
    <property type="protein sequence ID" value="KAF9921243.1"/>
    <property type="molecule type" value="Genomic_DNA"/>
</dbReference>
<keyword evidence="5" id="KW-0418">Kinase</keyword>